<dbReference type="InterPro" id="IPR013950">
    <property type="entry name" value="Mis14/Nsl1"/>
</dbReference>
<dbReference type="EMBL" id="JAINUF010000006">
    <property type="protein sequence ID" value="KAJ8355822.1"/>
    <property type="molecule type" value="Genomic_DNA"/>
</dbReference>
<dbReference type="OrthoDB" id="5973266at2759"/>
<dbReference type="AlphaFoldDB" id="A0A9Q1IUQ8"/>
<name>A0A9Q1IUQ8_SYNKA</name>
<comment type="caution">
    <text evidence="1">The sequence shown here is derived from an EMBL/GenBank/DDBJ whole genome shotgun (WGS) entry which is preliminary data.</text>
</comment>
<dbReference type="GO" id="GO:0000070">
    <property type="term" value="P:mitotic sister chromatid segregation"/>
    <property type="evidence" value="ECO:0007669"/>
    <property type="project" value="InterPro"/>
</dbReference>
<accession>A0A9Q1IUQ8</accession>
<proteinExistence type="predicted"/>
<sequence length="151" mass="17651">MARNSGVGEMETGEDYRVKLKSKKIVLDQLEKYRELIKKLLDGQSTITEEVKQQILQDLLWDFDRGVQESVLINGESWEDAPNERDDEADCKTLDDLLDENILETTLKRRNYPKKILPYVVRSLKAERELMKIWTLVDTPLELAPQVFNRV</sequence>
<protein>
    <submittedName>
        <fullName evidence="1">Uncharacterized protein</fullName>
    </submittedName>
</protein>
<evidence type="ECO:0000313" key="2">
    <source>
        <dbReference type="Proteomes" id="UP001152622"/>
    </source>
</evidence>
<organism evidence="1 2">
    <name type="scientific">Synaphobranchus kaupii</name>
    <name type="common">Kaup's arrowtooth eel</name>
    <dbReference type="NCBI Taxonomy" id="118154"/>
    <lineage>
        <taxon>Eukaryota</taxon>
        <taxon>Metazoa</taxon>
        <taxon>Chordata</taxon>
        <taxon>Craniata</taxon>
        <taxon>Vertebrata</taxon>
        <taxon>Euteleostomi</taxon>
        <taxon>Actinopterygii</taxon>
        <taxon>Neopterygii</taxon>
        <taxon>Teleostei</taxon>
        <taxon>Anguilliformes</taxon>
        <taxon>Synaphobranchidae</taxon>
        <taxon>Synaphobranchus</taxon>
    </lineage>
</organism>
<dbReference type="PANTHER" id="PTHR31749">
    <property type="entry name" value="KINETOCHORE-ASSOCIATED PROTEIN NSL1 HOMOLOG"/>
    <property type="match status" value="1"/>
</dbReference>
<reference evidence="1" key="1">
    <citation type="journal article" date="2023" name="Science">
        <title>Genome structures resolve the early diversification of teleost fishes.</title>
        <authorList>
            <person name="Parey E."/>
            <person name="Louis A."/>
            <person name="Montfort J."/>
            <person name="Bouchez O."/>
            <person name="Roques C."/>
            <person name="Iampietro C."/>
            <person name="Lluch J."/>
            <person name="Castinel A."/>
            <person name="Donnadieu C."/>
            <person name="Desvignes T."/>
            <person name="Floi Bucao C."/>
            <person name="Jouanno E."/>
            <person name="Wen M."/>
            <person name="Mejri S."/>
            <person name="Dirks R."/>
            <person name="Jansen H."/>
            <person name="Henkel C."/>
            <person name="Chen W.J."/>
            <person name="Zahm M."/>
            <person name="Cabau C."/>
            <person name="Klopp C."/>
            <person name="Thompson A.W."/>
            <person name="Robinson-Rechavi M."/>
            <person name="Braasch I."/>
            <person name="Lecointre G."/>
            <person name="Bobe J."/>
            <person name="Postlethwait J.H."/>
            <person name="Berthelot C."/>
            <person name="Roest Crollius H."/>
            <person name="Guiguen Y."/>
        </authorList>
    </citation>
    <scope>NUCLEOTIDE SEQUENCE</scope>
    <source>
        <strain evidence="1">WJC10195</strain>
    </source>
</reference>
<dbReference type="Proteomes" id="UP001152622">
    <property type="component" value="Chromosome 6"/>
</dbReference>
<dbReference type="GO" id="GO:0000444">
    <property type="term" value="C:MIS12/MIND type complex"/>
    <property type="evidence" value="ECO:0007669"/>
    <property type="project" value="TreeGrafter"/>
</dbReference>
<gene>
    <name evidence="1" type="ORF">SKAU_G00186160</name>
</gene>
<keyword evidence="2" id="KW-1185">Reference proteome</keyword>
<evidence type="ECO:0000313" key="1">
    <source>
        <dbReference type="EMBL" id="KAJ8355822.1"/>
    </source>
</evidence>
<dbReference type="PANTHER" id="PTHR31749:SF3">
    <property type="entry name" value="KINETOCHORE-ASSOCIATED PROTEIN NSL1 HOMOLOG"/>
    <property type="match status" value="1"/>
</dbReference>
<dbReference type="Pfam" id="PF08641">
    <property type="entry name" value="Mis14"/>
    <property type="match status" value="1"/>
</dbReference>